<dbReference type="EMBL" id="AB762286">
    <property type="protein sequence ID" value="BAN67206.1"/>
    <property type="molecule type" value="Genomic_DNA"/>
</dbReference>
<dbReference type="KEGG" id="spo:2543308"/>
<evidence type="ECO:0000256" key="1">
    <source>
        <dbReference type="ARBA" id="ARBA00010105"/>
    </source>
</evidence>
<dbReference type="AlphaFoldDB" id="S6BME0"/>
<dbReference type="OrthoDB" id="10265310at2759"/>
<dbReference type="GO" id="GO:0005737">
    <property type="term" value="C:cytoplasm"/>
    <property type="evidence" value="ECO:0007669"/>
    <property type="project" value="TreeGrafter"/>
</dbReference>
<dbReference type="OMA" id="FHCDEVV"/>
<dbReference type="InterPro" id="IPR003226">
    <property type="entry name" value="MYG1_exonuclease"/>
</dbReference>
<reference evidence="2" key="1">
    <citation type="submission" date="2012-11" db="EMBL/GenBank/DDBJ databases">
        <title>Assembled contigs from Schizosaccharomyces pombe strains.</title>
        <authorList>
            <person name="Kato H."/>
        </authorList>
    </citation>
    <scope>NUCLEOTIDE SEQUENCE</scope>
    <source>
        <strain evidence="2">HKM-1269</strain>
        <strain evidence="3">HKM-35</strain>
    </source>
</reference>
<evidence type="ECO:0000313" key="3">
    <source>
        <dbReference type="EMBL" id="BAN67206.1"/>
    </source>
</evidence>
<dbReference type="Pfam" id="PF03690">
    <property type="entry name" value="MYG1_exonuc"/>
    <property type="match status" value="1"/>
</dbReference>
<dbReference type="VEuPathDB" id="FungiDB:SPAC694.04c"/>
<dbReference type="PANTHER" id="PTHR11215:SF1">
    <property type="entry name" value="MYG1 EXONUCLEASE"/>
    <property type="match status" value="1"/>
</dbReference>
<sequence>MNNLVKIATHSGTFHADEALAVYMLRRLDRFSGAQIVRSRDPQVLDSCDIIVDVGGKYDGIKYFDHHQREFNDTFSPKYSTRLSSAGLIYKHFGREVIHAVLPQLKINEQDLETLYEKVYQSFVEGLDANDNGISAYPAGLKPSFKAAMSLPEMVSSFLPAWNSEKQDDQTYLECFQKASDLMGTWFVRSVEHYALSWLPAKTLAREAILKAKDSPILIVDQFFPWKGHLFDIEKELGIENQFKYAIYSDGKAWRVQAVSIDPTSFTCRLPLPEPWRGIRDEKLSELTGIPGCIFVHASGFIGGNQTFEGALEMARKALDFPQN</sequence>
<name>S6BME0_SCHPM</name>
<dbReference type="GeneID" id="2543308"/>
<dbReference type="GO" id="GO:0005634">
    <property type="term" value="C:nucleus"/>
    <property type="evidence" value="ECO:0007669"/>
    <property type="project" value="TreeGrafter"/>
</dbReference>
<organism evidence="2">
    <name type="scientific">Schizosaccharomyces pombe</name>
    <name type="common">Fission yeast</name>
    <dbReference type="NCBI Taxonomy" id="4896"/>
    <lineage>
        <taxon>Eukaryota</taxon>
        <taxon>Fungi</taxon>
        <taxon>Dikarya</taxon>
        <taxon>Ascomycota</taxon>
        <taxon>Taphrinomycotina</taxon>
        <taxon>Schizosaccharomycetes</taxon>
        <taxon>Schizosaccharomycetales</taxon>
        <taxon>Schizosaccharomycetaceae</taxon>
        <taxon>Schizosaccharomyces</taxon>
    </lineage>
</organism>
<evidence type="ECO:0000313" key="2">
    <source>
        <dbReference type="EMBL" id="BAN67194.1"/>
    </source>
</evidence>
<dbReference type="RefSeq" id="NP_594484.1">
    <property type="nucleotide sequence ID" value="NM_001019913.3"/>
</dbReference>
<comment type="similarity">
    <text evidence="1">Belongs to the MYG1 family.</text>
</comment>
<proteinExistence type="inferred from homology"/>
<dbReference type="PANTHER" id="PTHR11215">
    <property type="entry name" value="METAL DEPENDENT HYDROLASE - RELATED"/>
    <property type="match status" value="1"/>
</dbReference>
<accession>S6BME0</accession>
<protein>
    <submittedName>
        <fullName evidence="2">Conserved eukaryotic protein</fullName>
    </submittedName>
</protein>
<dbReference type="HOGENOM" id="CLU_051576_0_0_1"/>
<dbReference type="EMBL" id="AB762285">
    <property type="protein sequence ID" value="BAN67194.1"/>
    <property type="molecule type" value="Genomic_DNA"/>
</dbReference>